<comment type="subcellular location">
    <subcellularLocation>
        <location evidence="1">Membrane</location>
        <topology evidence="1">Multi-pass membrane protein</topology>
    </subcellularLocation>
</comment>
<evidence type="ECO:0000256" key="7">
    <source>
        <dbReference type="RuleBase" id="RU000477"/>
    </source>
</evidence>
<dbReference type="PANTHER" id="PTHR43829">
    <property type="entry name" value="AQUAPORIN OR AQUAGLYCEROPORIN RELATED"/>
    <property type="match status" value="1"/>
</dbReference>
<evidence type="ECO:0000256" key="6">
    <source>
        <dbReference type="ARBA" id="ARBA00023136"/>
    </source>
</evidence>
<evidence type="ECO:0000256" key="2">
    <source>
        <dbReference type="ARBA" id="ARBA00006175"/>
    </source>
</evidence>
<keyword evidence="4 7" id="KW-0812">Transmembrane</keyword>
<evidence type="ECO:0000313" key="10">
    <source>
        <dbReference type="Proteomes" id="UP000789572"/>
    </source>
</evidence>
<sequence length="303" mass="33451">MAQDKSIDMPDEILVESLQLALEPKPIMPAIPGRPWQLSWEEKRELIRPLFAEAMATFFYVFLGGSAIAALIVSGGLDGSRLSIAFVFAFATAFAITFSAHISGGHLSVAFSCAFAAYRKFPWKTVPLYFLSHIVGAFIGTAFVYACFYPTIDVLDLKPISADFTDLPVIVKAFVEIPKDYISTGYLIWTELIANTILSFIVFSLIDHNNKEVGRTPIAIPLLIGFIIFCLIIGVGFQGISINPARDLGGRLFIACVYGSDIFKVKNYYFWIPLIVPNIGSLLGGGIYDLMVYKHAKPRSLQQ</sequence>
<dbReference type="InterPro" id="IPR000425">
    <property type="entry name" value="MIP"/>
</dbReference>
<evidence type="ECO:0000256" key="1">
    <source>
        <dbReference type="ARBA" id="ARBA00004141"/>
    </source>
</evidence>
<dbReference type="OrthoDB" id="2445481at2759"/>
<feature type="transmembrane region" description="Helical" evidence="8">
    <location>
        <begin position="218"/>
        <end position="240"/>
    </location>
</feature>
<dbReference type="Gene3D" id="1.20.1080.10">
    <property type="entry name" value="Glycerol uptake facilitator protein"/>
    <property type="match status" value="1"/>
</dbReference>
<feature type="transmembrane region" description="Helical" evidence="8">
    <location>
        <begin position="50"/>
        <end position="73"/>
    </location>
</feature>
<keyword evidence="6 8" id="KW-0472">Membrane</keyword>
<keyword evidence="3 7" id="KW-0813">Transport</keyword>
<dbReference type="PANTHER" id="PTHR43829:SF9">
    <property type="entry name" value="AQUAPORIN-9"/>
    <property type="match status" value="1"/>
</dbReference>
<dbReference type="GO" id="GO:0005886">
    <property type="term" value="C:plasma membrane"/>
    <property type="evidence" value="ECO:0007669"/>
    <property type="project" value="TreeGrafter"/>
</dbReference>
<organism evidence="9 10">
    <name type="scientific">Paraglomus occultum</name>
    <dbReference type="NCBI Taxonomy" id="144539"/>
    <lineage>
        <taxon>Eukaryota</taxon>
        <taxon>Fungi</taxon>
        <taxon>Fungi incertae sedis</taxon>
        <taxon>Mucoromycota</taxon>
        <taxon>Glomeromycotina</taxon>
        <taxon>Glomeromycetes</taxon>
        <taxon>Paraglomerales</taxon>
        <taxon>Paraglomeraceae</taxon>
        <taxon>Paraglomus</taxon>
    </lineage>
</organism>
<dbReference type="GO" id="GO:0015250">
    <property type="term" value="F:water channel activity"/>
    <property type="evidence" value="ECO:0007669"/>
    <property type="project" value="TreeGrafter"/>
</dbReference>
<feature type="transmembrane region" description="Helical" evidence="8">
    <location>
        <begin position="186"/>
        <end position="206"/>
    </location>
</feature>
<accession>A0A9N9FWL7</accession>
<dbReference type="AlphaFoldDB" id="A0A9N9FWL7"/>
<dbReference type="GO" id="GO:0015254">
    <property type="term" value="F:glycerol channel activity"/>
    <property type="evidence" value="ECO:0007669"/>
    <property type="project" value="TreeGrafter"/>
</dbReference>
<protein>
    <submittedName>
        <fullName evidence="9">9744_t:CDS:1</fullName>
    </submittedName>
</protein>
<feature type="transmembrane region" description="Helical" evidence="8">
    <location>
        <begin position="130"/>
        <end position="152"/>
    </location>
</feature>
<dbReference type="Proteomes" id="UP000789572">
    <property type="component" value="Unassembled WGS sequence"/>
</dbReference>
<proteinExistence type="inferred from homology"/>
<name>A0A9N9FWL7_9GLOM</name>
<reference evidence="9" key="1">
    <citation type="submission" date="2021-06" db="EMBL/GenBank/DDBJ databases">
        <authorList>
            <person name="Kallberg Y."/>
            <person name="Tangrot J."/>
            <person name="Rosling A."/>
        </authorList>
    </citation>
    <scope>NUCLEOTIDE SEQUENCE</scope>
    <source>
        <strain evidence="9">IA702</strain>
    </source>
</reference>
<dbReference type="Pfam" id="PF00230">
    <property type="entry name" value="MIP"/>
    <property type="match status" value="1"/>
</dbReference>
<comment type="similarity">
    <text evidence="2 7">Belongs to the MIP/aquaporin (TC 1.A.8) family.</text>
</comment>
<comment type="caution">
    <text evidence="9">The sequence shown here is derived from an EMBL/GenBank/DDBJ whole genome shotgun (WGS) entry which is preliminary data.</text>
</comment>
<dbReference type="EMBL" id="CAJVPJ010000862">
    <property type="protein sequence ID" value="CAG8561229.1"/>
    <property type="molecule type" value="Genomic_DNA"/>
</dbReference>
<dbReference type="InterPro" id="IPR050363">
    <property type="entry name" value="MIP/Aquaporin"/>
</dbReference>
<dbReference type="PRINTS" id="PR00783">
    <property type="entry name" value="MINTRINSICP"/>
</dbReference>
<evidence type="ECO:0000256" key="4">
    <source>
        <dbReference type="ARBA" id="ARBA00022692"/>
    </source>
</evidence>
<dbReference type="SUPFAM" id="SSF81338">
    <property type="entry name" value="Aquaporin-like"/>
    <property type="match status" value="1"/>
</dbReference>
<evidence type="ECO:0000256" key="8">
    <source>
        <dbReference type="SAM" id="Phobius"/>
    </source>
</evidence>
<feature type="transmembrane region" description="Helical" evidence="8">
    <location>
        <begin position="268"/>
        <end position="293"/>
    </location>
</feature>
<evidence type="ECO:0000313" key="9">
    <source>
        <dbReference type="EMBL" id="CAG8561229.1"/>
    </source>
</evidence>
<evidence type="ECO:0000256" key="5">
    <source>
        <dbReference type="ARBA" id="ARBA00022989"/>
    </source>
</evidence>
<evidence type="ECO:0000256" key="3">
    <source>
        <dbReference type="ARBA" id="ARBA00022448"/>
    </source>
</evidence>
<gene>
    <name evidence="9" type="ORF">POCULU_LOCUS5519</name>
</gene>
<dbReference type="InterPro" id="IPR023271">
    <property type="entry name" value="Aquaporin-like"/>
</dbReference>
<keyword evidence="10" id="KW-1185">Reference proteome</keyword>
<feature type="transmembrane region" description="Helical" evidence="8">
    <location>
        <begin position="85"/>
        <end position="118"/>
    </location>
</feature>
<keyword evidence="5 8" id="KW-1133">Transmembrane helix</keyword>